<dbReference type="OrthoDB" id="152579at2"/>
<dbReference type="RefSeq" id="WP_097651469.1">
    <property type="nucleotide sequence ID" value="NZ_LYXE01000063.1"/>
</dbReference>
<feature type="transmembrane region" description="Helical" evidence="1">
    <location>
        <begin position="22"/>
        <end position="43"/>
    </location>
</feature>
<dbReference type="Proteomes" id="UP000220922">
    <property type="component" value="Unassembled WGS sequence"/>
</dbReference>
<reference evidence="2 3" key="1">
    <citation type="submission" date="2016-05" db="EMBL/GenBank/DDBJ databases">
        <authorList>
            <person name="Lavstsen T."/>
            <person name="Jespersen J.S."/>
        </authorList>
    </citation>
    <scope>NUCLEOTIDE SEQUENCE [LARGE SCALE GENOMIC DNA]</scope>
    <source>
        <strain evidence="2 3">B7-9</strain>
    </source>
</reference>
<keyword evidence="3" id="KW-1185">Reference proteome</keyword>
<evidence type="ECO:0000313" key="3">
    <source>
        <dbReference type="Proteomes" id="UP000220922"/>
    </source>
</evidence>
<accession>A0A2H3LBB6</accession>
<organism evidence="2 3">
    <name type="scientific">Candidatus Chloroploca asiatica</name>
    <dbReference type="NCBI Taxonomy" id="1506545"/>
    <lineage>
        <taxon>Bacteria</taxon>
        <taxon>Bacillati</taxon>
        <taxon>Chloroflexota</taxon>
        <taxon>Chloroflexia</taxon>
        <taxon>Chloroflexales</taxon>
        <taxon>Chloroflexineae</taxon>
        <taxon>Oscillochloridaceae</taxon>
        <taxon>Candidatus Chloroploca</taxon>
    </lineage>
</organism>
<dbReference type="EMBL" id="LYXE01000063">
    <property type="protein sequence ID" value="PDV99703.1"/>
    <property type="molecule type" value="Genomic_DNA"/>
</dbReference>
<evidence type="ECO:0000256" key="1">
    <source>
        <dbReference type="SAM" id="Phobius"/>
    </source>
</evidence>
<dbReference type="AlphaFoldDB" id="A0A2H3LBB6"/>
<sequence length="174" mass="19493">MAVQSRELRAERRWPLSMPNGYAGNLAYLITGILVLLASYVLLSSIVSRVRIAIDDIQYGRPRTYHLTAHVGRPEETGAPTHLIALNLDRQVMIIEIPGGDVNQVRTMPGPYLFGAGEDLTPVTMRLADINGDGANDLIVRIKNEEMVYVNREQSFTLLTAEERQHLLQQQGER</sequence>
<gene>
    <name evidence="2" type="ORF">A9Q02_00325</name>
</gene>
<comment type="caution">
    <text evidence="2">The sequence shown here is derived from an EMBL/GenBank/DDBJ whole genome shotgun (WGS) entry which is preliminary data.</text>
</comment>
<evidence type="ECO:0008006" key="4">
    <source>
        <dbReference type="Google" id="ProtNLM"/>
    </source>
</evidence>
<keyword evidence="1" id="KW-0812">Transmembrane</keyword>
<keyword evidence="1" id="KW-1133">Transmembrane helix</keyword>
<name>A0A2H3LBB6_9CHLR</name>
<protein>
    <recommendedName>
        <fullName evidence="4">VCBS repeat-containing protein</fullName>
    </recommendedName>
</protein>
<keyword evidence="1" id="KW-0472">Membrane</keyword>
<evidence type="ECO:0000313" key="2">
    <source>
        <dbReference type="EMBL" id="PDV99703.1"/>
    </source>
</evidence>
<proteinExistence type="predicted"/>